<dbReference type="AlphaFoldDB" id="A0A9P0F1J8"/>
<dbReference type="GO" id="GO:0005886">
    <property type="term" value="C:plasma membrane"/>
    <property type="evidence" value="ECO:0007669"/>
    <property type="project" value="UniProtKB-SubCell"/>
</dbReference>
<evidence type="ECO:0000313" key="12">
    <source>
        <dbReference type="EMBL" id="CAH0385788.1"/>
    </source>
</evidence>
<dbReference type="OrthoDB" id="18585at2759"/>
<feature type="disulfide bond" evidence="10">
    <location>
        <begin position="298"/>
        <end position="356"/>
    </location>
</feature>
<evidence type="ECO:0000256" key="3">
    <source>
        <dbReference type="ARBA" id="ARBA00022475"/>
    </source>
</evidence>
<dbReference type="Pfam" id="PF01130">
    <property type="entry name" value="CD36"/>
    <property type="match status" value="1"/>
</dbReference>
<dbReference type="GO" id="GO:0005737">
    <property type="term" value="C:cytoplasm"/>
    <property type="evidence" value="ECO:0007669"/>
    <property type="project" value="TreeGrafter"/>
</dbReference>
<evidence type="ECO:0000256" key="8">
    <source>
        <dbReference type="ARBA" id="ARBA00023170"/>
    </source>
</evidence>
<dbReference type="PRINTS" id="PR01610">
    <property type="entry name" value="CD36ANTIGEN"/>
</dbReference>
<keyword evidence="9" id="KW-0325">Glycoprotein</keyword>
<keyword evidence="8" id="KW-0675">Receptor</keyword>
<keyword evidence="5 11" id="KW-1133">Transmembrane helix</keyword>
<evidence type="ECO:0000256" key="4">
    <source>
        <dbReference type="ARBA" id="ARBA00022692"/>
    </source>
</evidence>
<dbReference type="Proteomes" id="UP001152759">
    <property type="component" value="Chromosome 2"/>
</dbReference>
<dbReference type="PANTHER" id="PTHR11923">
    <property type="entry name" value="SCAVENGER RECEPTOR CLASS B TYPE-1 SR-B1"/>
    <property type="match status" value="1"/>
</dbReference>
<keyword evidence="6 11" id="KW-0472">Membrane</keyword>
<feature type="transmembrane region" description="Helical" evidence="11">
    <location>
        <begin position="432"/>
        <end position="455"/>
    </location>
</feature>
<evidence type="ECO:0000256" key="9">
    <source>
        <dbReference type="ARBA" id="ARBA00023180"/>
    </source>
</evidence>
<dbReference type="GO" id="GO:0005044">
    <property type="term" value="F:scavenger receptor activity"/>
    <property type="evidence" value="ECO:0007669"/>
    <property type="project" value="TreeGrafter"/>
</dbReference>
<sequence>MRVYWVSITCVEAFAKFLQTWTWVTSVLLGVFFTLFIGLLAITIGTLIHVFDPYDLIFRMKVTFSEGGETYEMWRKPPVDVYLKVYLFNVTNREAFLQGKEHLKVQEVGPYVYKESMEHLNPSFNPNGTITATPIHPLTWVPHLSNGTEEDILILPNIALLSFANVMSQASYFSKMAVNLLIKQTQSFPLVEQTAREFMFGYESTLVTLGNKFMPSWIVFDKLGLIDRMYDFKGDISTIYDGTTDVKKAGLIDTYNRLDHLPQWEHPCDKVQNASDGTKFPSLIKPDDSLYFFRKSMCRTMPMVRTSGKQMLNGLSGYEYQFKNGSMDNGHSYPENKCFCRNGKCLPSGLLDVTSCYYGFPIALSYPHFLDCDPKLREVVEGLHPSPKKHGTSFIINPESGTPLKVTVRMQINMALGDLSAMAHTPQFSNMVLPLLWTEIAMADLPTSLLARFILYLRIAPVAQTVLLYFLMLSGVAFIGLSMSAMIFIPGKGGNLMNNQMTEDGLNPSTWAEDRKKQRKKKAVQVARNRVEEQDRTQVENNNINIKSEESGEEEMETYYCSLLSPTDRQADLDADLLDRLKTLSDTET</sequence>
<proteinExistence type="inferred from homology"/>
<evidence type="ECO:0008006" key="14">
    <source>
        <dbReference type="Google" id="ProtNLM"/>
    </source>
</evidence>
<dbReference type="InterPro" id="IPR002159">
    <property type="entry name" value="CD36_fam"/>
</dbReference>
<dbReference type="PRINTS" id="PR01609">
    <property type="entry name" value="CD36FAMILY"/>
</dbReference>
<feature type="transmembrane region" description="Helical" evidence="11">
    <location>
        <begin position="25"/>
        <end position="51"/>
    </location>
</feature>
<feature type="disulfide bond" evidence="10">
    <location>
        <begin position="268"/>
        <end position="338"/>
    </location>
</feature>
<comment type="similarity">
    <text evidence="2">Belongs to the CD36 family.</text>
</comment>
<accession>A0A9P0F1J8</accession>
<dbReference type="InterPro" id="IPR005428">
    <property type="entry name" value="CD36/SCARB1/SNMP1"/>
</dbReference>
<keyword evidence="13" id="KW-1185">Reference proteome</keyword>
<evidence type="ECO:0000256" key="2">
    <source>
        <dbReference type="ARBA" id="ARBA00010532"/>
    </source>
</evidence>
<dbReference type="PANTHER" id="PTHR11923:SF67">
    <property type="entry name" value="RE68569P"/>
    <property type="match status" value="1"/>
</dbReference>
<keyword evidence="4 11" id="KW-0812">Transmembrane</keyword>
<gene>
    <name evidence="12" type="ORF">BEMITA_LOCUS4979</name>
</gene>
<feature type="transmembrane region" description="Helical" evidence="11">
    <location>
        <begin position="467"/>
        <end position="489"/>
    </location>
</feature>
<evidence type="ECO:0000256" key="5">
    <source>
        <dbReference type="ARBA" id="ARBA00022989"/>
    </source>
</evidence>
<comment type="subcellular location">
    <subcellularLocation>
        <location evidence="1">Cell membrane</location>
        <topology evidence="1">Multi-pass membrane protein</topology>
    </subcellularLocation>
</comment>
<organism evidence="12 13">
    <name type="scientific">Bemisia tabaci</name>
    <name type="common">Sweetpotato whitefly</name>
    <name type="synonym">Aleurodes tabaci</name>
    <dbReference type="NCBI Taxonomy" id="7038"/>
    <lineage>
        <taxon>Eukaryota</taxon>
        <taxon>Metazoa</taxon>
        <taxon>Ecdysozoa</taxon>
        <taxon>Arthropoda</taxon>
        <taxon>Hexapoda</taxon>
        <taxon>Insecta</taxon>
        <taxon>Pterygota</taxon>
        <taxon>Neoptera</taxon>
        <taxon>Paraneoptera</taxon>
        <taxon>Hemiptera</taxon>
        <taxon>Sternorrhyncha</taxon>
        <taxon>Aleyrodoidea</taxon>
        <taxon>Aleyrodidae</taxon>
        <taxon>Aleyrodinae</taxon>
        <taxon>Bemisia</taxon>
    </lineage>
</organism>
<evidence type="ECO:0000313" key="13">
    <source>
        <dbReference type="Proteomes" id="UP001152759"/>
    </source>
</evidence>
<evidence type="ECO:0000256" key="1">
    <source>
        <dbReference type="ARBA" id="ARBA00004651"/>
    </source>
</evidence>
<evidence type="ECO:0000256" key="6">
    <source>
        <dbReference type="ARBA" id="ARBA00023136"/>
    </source>
</evidence>
<evidence type="ECO:0000256" key="10">
    <source>
        <dbReference type="PIRSR" id="PIRSR605428-52"/>
    </source>
</evidence>
<keyword evidence="3" id="KW-1003">Cell membrane</keyword>
<evidence type="ECO:0000256" key="11">
    <source>
        <dbReference type="SAM" id="Phobius"/>
    </source>
</evidence>
<name>A0A9P0F1J8_BEMTA</name>
<dbReference type="EMBL" id="OU963863">
    <property type="protein sequence ID" value="CAH0385788.1"/>
    <property type="molecule type" value="Genomic_DNA"/>
</dbReference>
<reference evidence="12" key="1">
    <citation type="submission" date="2021-12" db="EMBL/GenBank/DDBJ databases">
        <authorList>
            <person name="King R."/>
        </authorList>
    </citation>
    <scope>NUCLEOTIDE SEQUENCE</scope>
</reference>
<protein>
    <recommendedName>
        <fullName evidence="14">Scavenger receptor class B member 1-like</fullName>
    </recommendedName>
</protein>
<feature type="disulfide bond" evidence="10">
    <location>
        <begin position="340"/>
        <end position="345"/>
    </location>
</feature>
<evidence type="ECO:0000256" key="7">
    <source>
        <dbReference type="ARBA" id="ARBA00023157"/>
    </source>
</evidence>
<keyword evidence="7 10" id="KW-1015">Disulfide bond</keyword>